<organism evidence="2 3">
    <name type="scientific">Characodon lateralis</name>
    <dbReference type="NCBI Taxonomy" id="208331"/>
    <lineage>
        <taxon>Eukaryota</taxon>
        <taxon>Metazoa</taxon>
        <taxon>Chordata</taxon>
        <taxon>Craniata</taxon>
        <taxon>Vertebrata</taxon>
        <taxon>Euteleostomi</taxon>
        <taxon>Actinopterygii</taxon>
        <taxon>Neopterygii</taxon>
        <taxon>Teleostei</taxon>
        <taxon>Neoteleostei</taxon>
        <taxon>Acanthomorphata</taxon>
        <taxon>Ovalentaria</taxon>
        <taxon>Atherinomorphae</taxon>
        <taxon>Cyprinodontiformes</taxon>
        <taxon>Goodeidae</taxon>
        <taxon>Characodon</taxon>
    </lineage>
</organism>
<evidence type="ECO:0000313" key="2">
    <source>
        <dbReference type="EMBL" id="MED6288593.1"/>
    </source>
</evidence>
<protein>
    <submittedName>
        <fullName evidence="2">Uncharacterized protein</fullName>
    </submittedName>
</protein>
<dbReference type="EMBL" id="JAHUTJ010061075">
    <property type="protein sequence ID" value="MED6288593.1"/>
    <property type="molecule type" value="Genomic_DNA"/>
</dbReference>
<feature type="region of interest" description="Disordered" evidence="1">
    <location>
        <begin position="1"/>
        <end position="45"/>
    </location>
</feature>
<evidence type="ECO:0000256" key="1">
    <source>
        <dbReference type="SAM" id="MobiDB-lite"/>
    </source>
</evidence>
<evidence type="ECO:0000313" key="3">
    <source>
        <dbReference type="Proteomes" id="UP001352852"/>
    </source>
</evidence>
<feature type="region of interest" description="Disordered" evidence="1">
    <location>
        <begin position="73"/>
        <end position="111"/>
    </location>
</feature>
<feature type="compositionally biased region" description="Polar residues" evidence="1">
    <location>
        <begin position="1"/>
        <end position="24"/>
    </location>
</feature>
<sequence length="111" mass="12258">MNPNMNLPTEPPSTGTQITNTCPRTLSHESPPHRDTPPQMSSIPEKLQRKLYTRPHSKHLHRILPPTTECIVTARHGPRATPPQPLTTDAKEQTPPSTVLTTEPPTLHQGG</sequence>
<feature type="compositionally biased region" description="Basic and acidic residues" evidence="1">
    <location>
        <begin position="26"/>
        <end position="36"/>
    </location>
</feature>
<reference evidence="2 3" key="1">
    <citation type="submission" date="2021-06" db="EMBL/GenBank/DDBJ databases">
        <authorList>
            <person name="Palmer J.M."/>
        </authorList>
    </citation>
    <scope>NUCLEOTIDE SEQUENCE [LARGE SCALE GENOMIC DNA]</scope>
    <source>
        <strain evidence="2 3">CL_MEX2019</strain>
        <tissue evidence="2">Muscle</tissue>
    </source>
</reference>
<gene>
    <name evidence="2" type="ORF">CHARACLAT_028137</name>
</gene>
<comment type="caution">
    <text evidence="2">The sequence shown here is derived from an EMBL/GenBank/DDBJ whole genome shotgun (WGS) entry which is preliminary data.</text>
</comment>
<feature type="compositionally biased region" description="Polar residues" evidence="1">
    <location>
        <begin position="94"/>
        <end position="104"/>
    </location>
</feature>
<proteinExistence type="predicted"/>
<name>A0ABU7EMX7_9TELE</name>
<accession>A0ABU7EMX7</accession>
<dbReference type="Proteomes" id="UP001352852">
    <property type="component" value="Unassembled WGS sequence"/>
</dbReference>
<keyword evidence="3" id="KW-1185">Reference proteome</keyword>